<accession>A0A8T4GF84</accession>
<proteinExistence type="predicted"/>
<dbReference type="EMBL" id="JAGGKQ010000012">
    <property type="protein sequence ID" value="MBP1922783.1"/>
    <property type="molecule type" value="Genomic_DNA"/>
</dbReference>
<evidence type="ECO:0000313" key="1">
    <source>
        <dbReference type="EMBL" id="MBP1922783.1"/>
    </source>
</evidence>
<dbReference type="AlphaFoldDB" id="A0A8T4GF84"/>
<evidence type="ECO:0000313" key="2">
    <source>
        <dbReference type="Proteomes" id="UP000823588"/>
    </source>
</evidence>
<sequence length="35" mass="4137">MTFEDLFERGGEYAVETDDVSRTLAERRAERSDRE</sequence>
<reference evidence="1" key="1">
    <citation type="submission" date="2021-03" db="EMBL/GenBank/DDBJ databases">
        <title>Genomic Encyclopedia of Type Strains, Phase IV (KMG-IV): sequencing the most valuable type-strain genomes for metagenomic binning, comparative biology and taxonomic classification.</title>
        <authorList>
            <person name="Goeker M."/>
        </authorList>
    </citation>
    <scope>NUCLEOTIDE SEQUENCE</scope>
    <source>
        <strain evidence="1">DSM 23564</strain>
    </source>
</reference>
<comment type="caution">
    <text evidence="1">The sequence shown here is derived from an EMBL/GenBank/DDBJ whole genome shotgun (WGS) entry which is preliminary data.</text>
</comment>
<organism evidence="1 2">
    <name type="scientific">Halorubrum alkaliphilum</name>
    <dbReference type="NCBI Taxonomy" id="261290"/>
    <lineage>
        <taxon>Archaea</taxon>
        <taxon>Methanobacteriati</taxon>
        <taxon>Methanobacteriota</taxon>
        <taxon>Stenosarchaea group</taxon>
        <taxon>Halobacteria</taxon>
        <taxon>Halobacteriales</taxon>
        <taxon>Haloferacaceae</taxon>
        <taxon>Halorubrum</taxon>
    </lineage>
</organism>
<dbReference type="Proteomes" id="UP000823588">
    <property type="component" value="Unassembled WGS sequence"/>
</dbReference>
<gene>
    <name evidence="1" type="ORF">J2751_001799</name>
</gene>
<keyword evidence="2" id="KW-1185">Reference proteome</keyword>
<protein>
    <submittedName>
        <fullName evidence="1">Uncharacterized protein</fullName>
    </submittedName>
</protein>
<name>A0A8T4GF84_9EURY</name>